<name>W1NDW3_AMBTC</name>
<evidence type="ECO:0000256" key="1">
    <source>
        <dbReference type="SAM" id="MobiDB-lite"/>
    </source>
</evidence>
<gene>
    <name evidence="2" type="ORF">AMTR_s00004p00090020</name>
</gene>
<dbReference type="Proteomes" id="UP000017836">
    <property type="component" value="Unassembled WGS sequence"/>
</dbReference>
<feature type="compositionally biased region" description="Polar residues" evidence="1">
    <location>
        <begin position="123"/>
        <end position="139"/>
    </location>
</feature>
<keyword evidence="3" id="KW-1185">Reference proteome</keyword>
<feature type="region of interest" description="Disordered" evidence="1">
    <location>
        <begin position="1"/>
        <end position="24"/>
    </location>
</feature>
<dbReference type="EMBL" id="KI397628">
    <property type="protein sequence ID" value="ERM93556.1"/>
    <property type="molecule type" value="Genomic_DNA"/>
</dbReference>
<dbReference type="AlphaFoldDB" id="W1NDW3"/>
<proteinExistence type="predicted"/>
<feature type="compositionally biased region" description="Basic and acidic residues" evidence="1">
    <location>
        <begin position="93"/>
        <end position="122"/>
    </location>
</feature>
<evidence type="ECO:0000313" key="3">
    <source>
        <dbReference type="Proteomes" id="UP000017836"/>
    </source>
</evidence>
<organism evidence="2 3">
    <name type="scientific">Amborella trichopoda</name>
    <dbReference type="NCBI Taxonomy" id="13333"/>
    <lineage>
        <taxon>Eukaryota</taxon>
        <taxon>Viridiplantae</taxon>
        <taxon>Streptophyta</taxon>
        <taxon>Embryophyta</taxon>
        <taxon>Tracheophyta</taxon>
        <taxon>Spermatophyta</taxon>
        <taxon>Magnoliopsida</taxon>
        <taxon>Amborellales</taxon>
        <taxon>Amborellaceae</taxon>
        <taxon>Amborella</taxon>
    </lineage>
</organism>
<evidence type="ECO:0000313" key="2">
    <source>
        <dbReference type="EMBL" id="ERM93556.1"/>
    </source>
</evidence>
<dbReference type="Gramene" id="ERM93556">
    <property type="protein sequence ID" value="ERM93556"/>
    <property type="gene ID" value="AMTR_s00004p00090020"/>
</dbReference>
<feature type="region of interest" description="Disordered" evidence="1">
    <location>
        <begin position="91"/>
        <end position="139"/>
    </location>
</feature>
<reference evidence="3" key="1">
    <citation type="journal article" date="2013" name="Science">
        <title>The Amborella genome and the evolution of flowering plants.</title>
        <authorList>
            <consortium name="Amborella Genome Project"/>
        </authorList>
    </citation>
    <scope>NUCLEOTIDE SEQUENCE [LARGE SCALE GENOMIC DNA]</scope>
</reference>
<feature type="compositionally biased region" description="Basic and acidic residues" evidence="1">
    <location>
        <begin position="8"/>
        <end position="20"/>
    </location>
</feature>
<accession>W1NDW3</accession>
<sequence length="139" mass="16131">MGCLSEYDSEHHSIDARQVEEPTFPFPSCSTDKLFSEYDSEHHSIDPSQVEEPTFQFPSYSTDEVFSEYDSEHHWIDGAQEQESTYHFFSQSTHDDYNEREEQKGCGKVTKRERGSLDRGESRLSTVEQRSNHTITPAQ</sequence>
<protein>
    <submittedName>
        <fullName evidence="2">Uncharacterized protein</fullName>
    </submittedName>
</protein>
<dbReference type="HOGENOM" id="CLU_121623_0_0_1"/>